<dbReference type="Pfam" id="PF02493">
    <property type="entry name" value="MORN"/>
    <property type="match status" value="7"/>
</dbReference>
<dbReference type="Gene3D" id="2.20.110.10">
    <property type="entry name" value="Histone H3 K4-specific methyltransferase SET7/9 N-terminal domain"/>
    <property type="match status" value="3"/>
</dbReference>
<dbReference type="SMART" id="SM00330">
    <property type="entry name" value="PIPKc"/>
    <property type="match status" value="1"/>
</dbReference>
<dbReference type="Gene3D" id="3.30.810.10">
    <property type="entry name" value="2-Layer Sandwich"/>
    <property type="match status" value="1"/>
</dbReference>
<sequence>MSKAVVGVLKAAEASIKKSPSSARKRAVSLFKTMSVAHVDDEVIIDEEGSHTEKIFSNGDIYIGQWATDNYPHGNGKYLWPDGCMYNGEWCRGRIVGKGRFSWPSGATYEGQFKNSYMDGEGTFTGSLMDSYKGSWVMNRKQGKGTMSYANGDRYEGEWKRGFNDGQGKYHWNNGHQYIGQWKNGKMNGNGTMIWANGNRYDGCWEEGLPKGNGTFHWQDGSFYTGVWSQDQKEQSGKFYPANSINPHEDWDPSQLFSVDMGDCLVCEGENISDFPSDKVFLWSSGDEKPPPRKNSSSRMSVDGSSRSVIFRKSLKTTLQPAKRQGETICKGHKNYELMLNLQLGIRHAVGRPAPTKSLKLKPTAFDTRQKLWTKFPPEGSKNTPPHQSCEFKWKDYCPLVFRTLRKLFNVDPADYMISICGNDALRELSSPGKSGSFFYLTHDDKYMIKTMKKSEVKVLKRMLPAYYDHVKSFENTLVTKFFGLHCVKLSGPIQKKVRFVIMGNLLCTEVPIHKRYDLKGSSHGRITDKPETEIDANTTLKDLDLKFIFRLRKDWFEEFCSQVNKDCDFLEQERIMDYSLLVGISFKESNRGAVEGGAELDGPGTTPKLSTDTSVVLNPARWAPVRLGINMPSRVELTVRSNETQLIGEPTGEFSDVVLFFGIIDILQDYDISKKLEHAYKSFQYDATSISAVDPKVYSKRFKDFMFRVFADDS</sequence>
<proteinExistence type="predicted"/>
<dbReference type="OMA" id="GNGTFHW"/>
<dbReference type="AlphaFoldDB" id="A0A251TB67"/>
<keyword evidence="4 6" id="KW-0418">Kinase</keyword>
<evidence type="ECO:0000256" key="2">
    <source>
        <dbReference type="ARBA" id="ARBA00022737"/>
    </source>
</evidence>
<reference evidence="10" key="2">
    <citation type="submission" date="2017-02" db="EMBL/GenBank/DDBJ databases">
        <title>Sunflower complete genome.</title>
        <authorList>
            <person name="Langlade N."/>
            <person name="Munos S."/>
        </authorList>
    </citation>
    <scope>NUCLEOTIDE SEQUENCE [LARGE SCALE GENOMIC DNA]</scope>
    <source>
        <tissue evidence="10">Leaves</tissue>
    </source>
</reference>
<dbReference type="PROSITE" id="PS51455">
    <property type="entry name" value="PIPK"/>
    <property type="match status" value="1"/>
</dbReference>
<dbReference type="EMBL" id="CM007900">
    <property type="protein sequence ID" value="OTG08385.1"/>
    <property type="molecule type" value="Genomic_DNA"/>
</dbReference>
<dbReference type="InterPro" id="IPR023610">
    <property type="entry name" value="PInositol-4/5-P-5/4-kinase"/>
</dbReference>
<keyword evidence="2" id="KW-0677">Repeat</keyword>
<accession>A0A251TB67</accession>
<dbReference type="GO" id="GO:0046854">
    <property type="term" value="P:phosphatidylinositol phosphate biosynthetic process"/>
    <property type="evidence" value="ECO:0000318"/>
    <property type="project" value="GO_Central"/>
</dbReference>
<gene>
    <name evidence="10" type="ORF">HannXRQ_Chr11g0341181</name>
    <name evidence="9" type="ORF">HanXRQr2_Chr11g0501891</name>
</gene>
<feature type="domain" description="PIPK" evidence="8">
    <location>
        <begin position="332"/>
        <end position="711"/>
    </location>
</feature>
<dbReference type="GO" id="GO:0005524">
    <property type="term" value="F:ATP binding"/>
    <property type="evidence" value="ECO:0007669"/>
    <property type="project" value="UniProtKB-UniRule"/>
</dbReference>
<dbReference type="PANTHER" id="PTHR23086:SF113">
    <property type="entry name" value="PHOSPHATIDYLINOSITOL 4-PHOSPHATE 5-KINASE 6"/>
    <property type="match status" value="1"/>
</dbReference>
<evidence type="ECO:0000259" key="8">
    <source>
        <dbReference type="PROSITE" id="PS51455"/>
    </source>
</evidence>
<dbReference type="OrthoDB" id="70770at2759"/>
<dbReference type="InterPro" id="IPR017163">
    <property type="entry name" value="PIno-4-P-5_kinase_pln"/>
</dbReference>
<keyword evidence="5 6" id="KW-0067">ATP-binding</keyword>
<keyword evidence="1 6" id="KW-0808">Transferase</keyword>
<dbReference type="GO" id="GO:0005886">
    <property type="term" value="C:plasma membrane"/>
    <property type="evidence" value="ECO:0000318"/>
    <property type="project" value="GO_Central"/>
</dbReference>
<dbReference type="SUPFAM" id="SSF82185">
    <property type="entry name" value="Histone H3 K4-specific methyltransferase SET7/9 N-terminal domain"/>
    <property type="match status" value="2"/>
</dbReference>
<evidence type="ECO:0000256" key="4">
    <source>
        <dbReference type="ARBA" id="ARBA00022777"/>
    </source>
</evidence>
<dbReference type="EMBL" id="MNCJ02000326">
    <property type="protein sequence ID" value="KAF5782917.1"/>
    <property type="molecule type" value="Genomic_DNA"/>
</dbReference>
<evidence type="ECO:0000256" key="3">
    <source>
        <dbReference type="ARBA" id="ARBA00022741"/>
    </source>
</evidence>
<reference evidence="9 11" key="1">
    <citation type="journal article" date="2017" name="Nature">
        <title>The sunflower genome provides insights into oil metabolism, flowering and Asterid evolution.</title>
        <authorList>
            <person name="Badouin H."/>
            <person name="Gouzy J."/>
            <person name="Grassa C.J."/>
            <person name="Murat F."/>
            <person name="Staton S.E."/>
            <person name="Cottret L."/>
            <person name="Lelandais-Briere C."/>
            <person name="Owens G.L."/>
            <person name="Carrere S."/>
            <person name="Mayjonade B."/>
            <person name="Legrand L."/>
            <person name="Gill N."/>
            <person name="Kane N.C."/>
            <person name="Bowers J.E."/>
            <person name="Hubner S."/>
            <person name="Bellec A."/>
            <person name="Berard A."/>
            <person name="Berges H."/>
            <person name="Blanchet N."/>
            <person name="Boniface M.C."/>
            <person name="Brunel D."/>
            <person name="Catrice O."/>
            <person name="Chaidir N."/>
            <person name="Claudel C."/>
            <person name="Donnadieu C."/>
            <person name="Faraut T."/>
            <person name="Fievet G."/>
            <person name="Helmstetter N."/>
            <person name="King M."/>
            <person name="Knapp S.J."/>
            <person name="Lai Z."/>
            <person name="Le Paslier M.C."/>
            <person name="Lippi Y."/>
            <person name="Lorenzon L."/>
            <person name="Mandel J.R."/>
            <person name="Marage G."/>
            <person name="Marchand G."/>
            <person name="Marquand E."/>
            <person name="Bret-Mestries E."/>
            <person name="Morien E."/>
            <person name="Nambeesan S."/>
            <person name="Nguyen T."/>
            <person name="Pegot-Espagnet P."/>
            <person name="Pouilly N."/>
            <person name="Raftis F."/>
            <person name="Sallet E."/>
            <person name="Schiex T."/>
            <person name="Thomas J."/>
            <person name="Vandecasteele C."/>
            <person name="Vares D."/>
            <person name="Vear F."/>
            <person name="Vautrin S."/>
            <person name="Crespi M."/>
            <person name="Mangin B."/>
            <person name="Burke J.M."/>
            <person name="Salse J."/>
            <person name="Munos S."/>
            <person name="Vincourt P."/>
            <person name="Rieseberg L.H."/>
            <person name="Langlade N.B."/>
        </authorList>
    </citation>
    <scope>NUCLEOTIDE SEQUENCE [LARGE SCALE GENOMIC DNA]</scope>
    <source>
        <strain evidence="11">cv. SF193</strain>
        <tissue evidence="9">Leaves</tissue>
    </source>
</reference>
<name>A0A251TB67_HELAN</name>
<dbReference type="PIRSF" id="PIRSF037274">
    <property type="entry name" value="PIP5K_plant_prd"/>
    <property type="match status" value="1"/>
</dbReference>
<evidence type="ECO:0000313" key="9">
    <source>
        <dbReference type="EMBL" id="KAF5782917.1"/>
    </source>
</evidence>
<evidence type="ECO:0000256" key="6">
    <source>
        <dbReference type="PIRNR" id="PIRNR037274"/>
    </source>
</evidence>
<protein>
    <recommendedName>
        <fullName evidence="6">Phosphatidylinositol 4-phosphate 5-kinase</fullName>
        <ecNumber evidence="6">2.7.1.68</ecNumber>
    </recommendedName>
</protein>
<feature type="compositionally biased region" description="Low complexity" evidence="7">
    <location>
        <begin position="297"/>
        <end position="307"/>
    </location>
</feature>
<evidence type="ECO:0000313" key="11">
    <source>
        <dbReference type="Proteomes" id="UP000215914"/>
    </source>
</evidence>
<dbReference type="SUPFAM" id="SSF56104">
    <property type="entry name" value="SAICAR synthase-like"/>
    <property type="match status" value="1"/>
</dbReference>
<dbReference type="CDD" id="cd17302">
    <property type="entry name" value="PIPKc_AtPIP5K_like"/>
    <property type="match status" value="1"/>
</dbReference>
<dbReference type="InParanoid" id="A0A251TB67"/>
<dbReference type="FunCoup" id="A0A251TB67">
    <property type="interactions" value="2863"/>
</dbReference>
<dbReference type="FunFam" id="3.30.800.10:FF:000003">
    <property type="entry name" value="Phosphatidylinositol 4-phosphate 5-kinase"/>
    <property type="match status" value="1"/>
</dbReference>
<dbReference type="Gramene" id="mRNA:HanXRQr2_Chr11g0501891">
    <property type="protein sequence ID" value="mRNA:HanXRQr2_Chr11g0501891"/>
    <property type="gene ID" value="HanXRQr2_Chr11g0501891"/>
</dbReference>
<dbReference type="PANTHER" id="PTHR23086">
    <property type="entry name" value="PHOSPHATIDYLINOSITOL-4-PHOSPHATE 5-KINASE"/>
    <property type="match status" value="1"/>
</dbReference>
<evidence type="ECO:0000256" key="7">
    <source>
        <dbReference type="SAM" id="MobiDB-lite"/>
    </source>
</evidence>
<reference evidence="9" key="3">
    <citation type="submission" date="2020-06" db="EMBL/GenBank/DDBJ databases">
        <title>Helianthus annuus Genome sequencing and assembly Release 2.</title>
        <authorList>
            <person name="Gouzy J."/>
            <person name="Langlade N."/>
            <person name="Munos S."/>
        </authorList>
    </citation>
    <scope>NUCLEOTIDE SEQUENCE</scope>
    <source>
        <tissue evidence="9">Leaves</tissue>
    </source>
</reference>
<dbReference type="InterPro" id="IPR003409">
    <property type="entry name" value="MORN"/>
</dbReference>
<evidence type="ECO:0000256" key="1">
    <source>
        <dbReference type="ARBA" id="ARBA00022679"/>
    </source>
</evidence>
<comment type="catalytic activity">
    <reaction evidence="6">
        <text>a 1,2-diacyl-sn-glycero-3-phospho-(1D-myo-inositol 4-phosphate) + ATP = a 1,2-diacyl-sn-glycero-3-phospho-(1D-myo-inositol-4,5-bisphosphate) + ADP + H(+)</text>
        <dbReference type="Rhea" id="RHEA:14425"/>
        <dbReference type="ChEBI" id="CHEBI:15378"/>
        <dbReference type="ChEBI" id="CHEBI:30616"/>
        <dbReference type="ChEBI" id="CHEBI:58178"/>
        <dbReference type="ChEBI" id="CHEBI:58456"/>
        <dbReference type="ChEBI" id="CHEBI:456216"/>
        <dbReference type="EC" id="2.7.1.68"/>
    </reaction>
</comment>
<dbReference type="InterPro" id="IPR027483">
    <property type="entry name" value="PInositol-4-P-4/5-kinase_C_sf"/>
</dbReference>
<feature type="region of interest" description="Disordered" evidence="7">
    <location>
        <begin position="283"/>
        <end position="307"/>
    </location>
</feature>
<dbReference type="InterPro" id="IPR027484">
    <property type="entry name" value="PInositol-4-P-5-kinase_N"/>
</dbReference>
<evidence type="ECO:0000256" key="5">
    <source>
        <dbReference type="ARBA" id="ARBA00022840"/>
    </source>
</evidence>
<keyword evidence="3 6" id="KW-0547">Nucleotide-binding</keyword>
<dbReference type="SMART" id="SM00698">
    <property type="entry name" value="MORN"/>
    <property type="match status" value="8"/>
</dbReference>
<dbReference type="Pfam" id="PF01504">
    <property type="entry name" value="PIP5K"/>
    <property type="match status" value="1"/>
</dbReference>
<dbReference type="STRING" id="4232.A0A251TB67"/>
<keyword evidence="11" id="KW-1185">Reference proteome</keyword>
<dbReference type="Gene3D" id="3.30.800.10">
    <property type="entry name" value="Phosphatidylinositol Phosphate Kinase II Beta"/>
    <property type="match status" value="1"/>
</dbReference>
<dbReference type="InterPro" id="IPR002498">
    <property type="entry name" value="PInositol-4-P-4/5-kinase_core"/>
</dbReference>
<organism evidence="10 11">
    <name type="scientific">Helianthus annuus</name>
    <name type="common">Common sunflower</name>
    <dbReference type="NCBI Taxonomy" id="4232"/>
    <lineage>
        <taxon>Eukaryota</taxon>
        <taxon>Viridiplantae</taxon>
        <taxon>Streptophyta</taxon>
        <taxon>Embryophyta</taxon>
        <taxon>Tracheophyta</taxon>
        <taxon>Spermatophyta</taxon>
        <taxon>Magnoliopsida</taxon>
        <taxon>eudicotyledons</taxon>
        <taxon>Gunneridae</taxon>
        <taxon>Pentapetalae</taxon>
        <taxon>asterids</taxon>
        <taxon>campanulids</taxon>
        <taxon>Asterales</taxon>
        <taxon>Asteraceae</taxon>
        <taxon>Asteroideae</taxon>
        <taxon>Heliantheae alliance</taxon>
        <taxon>Heliantheae</taxon>
        <taxon>Helianthus</taxon>
    </lineage>
</organism>
<dbReference type="EC" id="2.7.1.68" evidence="6"/>
<evidence type="ECO:0000313" key="10">
    <source>
        <dbReference type="EMBL" id="OTG08385.1"/>
    </source>
</evidence>
<dbReference type="GO" id="GO:0016308">
    <property type="term" value="F:1-phosphatidylinositol-4-phosphate 5-kinase activity"/>
    <property type="evidence" value="ECO:0000318"/>
    <property type="project" value="GO_Central"/>
</dbReference>
<dbReference type="Proteomes" id="UP000215914">
    <property type="component" value="Chromosome 11"/>
</dbReference>